<organism evidence="1 2">
    <name type="scientific">Candidatus Ornithospirochaeta stercoravium</name>
    <dbReference type="NCBI Taxonomy" id="2840897"/>
    <lineage>
        <taxon>Bacteria</taxon>
        <taxon>Pseudomonadati</taxon>
        <taxon>Spirochaetota</taxon>
        <taxon>Spirochaetia</taxon>
        <taxon>Spirochaetales</taxon>
        <taxon>Spirochaetaceae</taxon>
        <taxon>Spirochaetaceae incertae sedis</taxon>
        <taxon>Candidatus Ornithospirochaeta</taxon>
    </lineage>
</organism>
<gene>
    <name evidence="1" type="ORF">IAA72_09420</name>
</gene>
<proteinExistence type="predicted"/>
<reference evidence="1" key="2">
    <citation type="journal article" date="2021" name="PeerJ">
        <title>Extensive microbial diversity within the chicken gut microbiome revealed by metagenomics and culture.</title>
        <authorList>
            <person name="Gilroy R."/>
            <person name="Ravi A."/>
            <person name="Getino M."/>
            <person name="Pursley I."/>
            <person name="Horton D.L."/>
            <person name="Alikhan N.F."/>
            <person name="Baker D."/>
            <person name="Gharbi K."/>
            <person name="Hall N."/>
            <person name="Watson M."/>
            <person name="Adriaenssens E.M."/>
            <person name="Foster-Nyarko E."/>
            <person name="Jarju S."/>
            <person name="Secka A."/>
            <person name="Antonio M."/>
            <person name="Oren A."/>
            <person name="Chaudhuri R.R."/>
            <person name="La Ragione R."/>
            <person name="Hildebrand F."/>
            <person name="Pallen M.J."/>
        </authorList>
    </citation>
    <scope>NUCLEOTIDE SEQUENCE</scope>
    <source>
        <strain evidence="1">14700</strain>
    </source>
</reference>
<reference evidence="1" key="1">
    <citation type="submission" date="2020-10" db="EMBL/GenBank/DDBJ databases">
        <authorList>
            <person name="Gilroy R."/>
        </authorList>
    </citation>
    <scope>NUCLEOTIDE SEQUENCE</scope>
    <source>
        <strain evidence="1">14700</strain>
    </source>
</reference>
<name>A0A9D9ID13_9SPIO</name>
<dbReference type="AlphaFoldDB" id="A0A9D9ID13"/>
<evidence type="ECO:0000313" key="2">
    <source>
        <dbReference type="Proteomes" id="UP000810292"/>
    </source>
</evidence>
<accession>A0A9D9ID13</accession>
<sequence>MKKTLLIALLMMVSAILFAGPFGMEFGWSLEELEASGVYTWEPTRQGSVTSYWASPTKPHSQLSLYIIFIDDEYGLFDIRSVADASYSESQIRTLYNTLKSQLSSVYGDPEEYDEIDWLSGLTGSGNFIRSLFHGDRILNSTWYLDSTEYDDA</sequence>
<protein>
    <submittedName>
        <fullName evidence="1">Uncharacterized protein</fullName>
    </submittedName>
</protein>
<dbReference type="Proteomes" id="UP000810292">
    <property type="component" value="Unassembled WGS sequence"/>
</dbReference>
<dbReference type="EMBL" id="JADIMF010000153">
    <property type="protein sequence ID" value="MBO8469986.1"/>
    <property type="molecule type" value="Genomic_DNA"/>
</dbReference>
<comment type="caution">
    <text evidence="1">The sequence shown here is derived from an EMBL/GenBank/DDBJ whole genome shotgun (WGS) entry which is preliminary data.</text>
</comment>
<evidence type="ECO:0000313" key="1">
    <source>
        <dbReference type="EMBL" id="MBO8469986.1"/>
    </source>
</evidence>